<dbReference type="PANTHER" id="PTHR10900:SF77">
    <property type="entry name" value="FI19380P1"/>
    <property type="match status" value="1"/>
</dbReference>
<comment type="caution">
    <text evidence="2">The sequence shown here is derived from an EMBL/GenBank/DDBJ whole genome shotgun (WGS) entry which is preliminary data.</text>
</comment>
<feature type="domain" description="FAS1" evidence="1">
    <location>
        <begin position="179"/>
        <end position="317"/>
    </location>
</feature>
<dbReference type="PANTHER" id="PTHR10900">
    <property type="entry name" value="PERIOSTIN-RELATED"/>
    <property type="match status" value="1"/>
</dbReference>
<dbReference type="InterPro" id="IPR050904">
    <property type="entry name" value="Adhesion/Biosynth-related"/>
</dbReference>
<protein>
    <submittedName>
        <fullName evidence="2">Fasciclin domain-containing protein</fullName>
    </submittedName>
</protein>
<reference evidence="2" key="1">
    <citation type="submission" date="2022-04" db="EMBL/GenBank/DDBJ databases">
        <title>Flavobacterium pygoscelis sp. nov. isolated from Chinstrap chick (Pygoscelis antarcticus).</title>
        <authorList>
            <person name="Irgang R."/>
            <person name="Poblete-Morales M."/>
            <person name="Avendano-Herrera R."/>
        </authorList>
    </citation>
    <scope>NUCLEOTIDE SEQUENCE</scope>
    <source>
        <strain evidence="2">I-SCBP12n</strain>
    </source>
</reference>
<dbReference type="InterPro" id="IPR000782">
    <property type="entry name" value="FAS1_domain"/>
</dbReference>
<feature type="domain" description="FAS1" evidence="1">
    <location>
        <begin position="30"/>
        <end position="167"/>
    </location>
</feature>
<accession>A0A9X1XSJ7</accession>
<dbReference type="Proteomes" id="UP001139260">
    <property type="component" value="Unassembled WGS sequence"/>
</dbReference>
<dbReference type="PROSITE" id="PS50213">
    <property type="entry name" value="FAS1"/>
    <property type="match status" value="2"/>
</dbReference>
<dbReference type="InterPro" id="IPR036378">
    <property type="entry name" value="FAS1_dom_sf"/>
</dbReference>
<gene>
    <name evidence="2" type="ORF">MW871_02600</name>
</gene>
<dbReference type="EMBL" id="JALNUB010000002">
    <property type="protein sequence ID" value="MCK8140773.1"/>
    <property type="molecule type" value="Genomic_DNA"/>
</dbReference>
<dbReference type="AlphaFoldDB" id="A0A9X1XSJ7"/>
<dbReference type="SMART" id="SM00554">
    <property type="entry name" value="FAS1"/>
    <property type="match status" value="2"/>
</dbReference>
<dbReference type="Gene3D" id="2.30.180.10">
    <property type="entry name" value="FAS1 domain"/>
    <property type="match status" value="2"/>
</dbReference>
<dbReference type="RefSeq" id="WP_248427455.1">
    <property type="nucleotide sequence ID" value="NZ_JALNUB010000002.1"/>
</dbReference>
<dbReference type="GO" id="GO:0005615">
    <property type="term" value="C:extracellular space"/>
    <property type="evidence" value="ECO:0007669"/>
    <property type="project" value="TreeGrafter"/>
</dbReference>
<name>A0A9X1XSJ7_9FLAO</name>
<proteinExistence type="predicted"/>
<evidence type="ECO:0000313" key="3">
    <source>
        <dbReference type="Proteomes" id="UP001139260"/>
    </source>
</evidence>
<dbReference type="SUPFAM" id="SSF82153">
    <property type="entry name" value="FAS1 domain"/>
    <property type="match status" value="2"/>
</dbReference>
<keyword evidence="3" id="KW-1185">Reference proteome</keyword>
<dbReference type="Pfam" id="PF02469">
    <property type="entry name" value="Fasciclin"/>
    <property type="match status" value="2"/>
</dbReference>
<evidence type="ECO:0000313" key="2">
    <source>
        <dbReference type="EMBL" id="MCK8140773.1"/>
    </source>
</evidence>
<dbReference type="PROSITE" id="PS51257">
    <property type="entry name" value="PROKAR_LIPOPROTEIN"/>
    <property type="match status" value="1"/>
</dbReference>
<evidence type="ECO:0000259" key="1">
    <source>
        <dbReference type="PROSITE" id="PS50213"/>
    </source>
</evidence>
<organism evidence="2 3">
    <name type="scientific">Flavobacterium pygoscelis</name>
    <dbReference type="NCBI Taxonomy" id="2893176"/>
    <lineage>
        <taxon>Bacteria</taxon>
        <taxon>Pseudomonadati</taxon>
        <taxon>Bacteroidota</taxon>
        <taxon>Flavobacteriia</taxon>
        <taxon>Flavobacteriales</taxon>
        <taxon>Flavobacteriaceae</taxon>
        <taxon>Flavobacterium</taxon>
    </lineage>
</organism>
<sequence length="319" mass="33069">MKNTNIKNAFFAVALMLSIVSCDSEYKDETPSIAGIAVANPNFSTLEGAAVQGGVVGVLSNRNPNDPSGHYTVFAPTNDAFARLGLVDAGTLGGLQNSFLTNTLLYHVSNGDLLSNQIITGNTSTSALGPNRRFISRGKDLYINGSKIILTNVNASNGTVHAIDKVMIATGVDIVQSAILLQTVKVFKAPELTFLVAAVVKSGLAPVLADPNANFTIYAPTDAAFKAAGFATVQDVTNAPASVLAQVLLNHAIAGGKFTSEQTSTTVATAGGGTLTYSPFLNGTFTIKSNGITTPANMVIPDIQCSNGIVHVIDKVLLP</sequence>